<sequence length="832" mass="94261">MSGLPHLQLRNTYTGIYKSKSAGSQKKSPKTEYNKANRKSHGAALSIKLGNLEGFWLSNLEQRKKDGFPDLPEQNIIPILLQFDSSFDIESLKGLGVEIVLEEENGFVVGATAVNFYSLKDRINALENESGKYKNQLAKLWDIEDGVKWKLEHILSEELSSKWDKIGDEEIYILDAAIACYVKQPLRPVKEKDETNEKYEKRLDNWQSKHRLILEKRDDVAFERQDLLENFIRAYGGEILTSFVDNNDSFGCQLRLSGRALKDFALNYQFLFYLSEADQIDILNETSEIDSWKDKGTLNLLPPPNSAPKICVIDSGIQENHKLLSPAIDSVNSKSFIPNDPSTADWVRNGGHGTKVAGAILYPKEIPQEGTYQLPFWIQNARVLDSSNMSRLYFPKLMEDIVSTFLPTKIFNLSITSSGQFRFSHMSSWASSIDKLSYLNDILVIVSTGNTSISNIKKRLNQSKPYPDFLNDKSNRVLNPAQSCFALTVGSICSSEYNQNGEKSFGVQDKPSPFTKSGPGIWGMIKPDVVEYGGDLVYQIVNGEYLVRYKSDVATELIQSTLNVPNHVGKDIGTSFSTPKVSHIAAALQKILPTESAQMYRNLVVQSARLPFNLFRNPKFENLVQYGYGIPDVNRATGNTENRITFIATNDIIPKQARLYSIRIPESLRNAGDNFDILIEFTLTFKANPRRTRMKTKSYLSGWADWYSSKLGQSFERFKEELIRDLEESDDEIIDSGDTNSIQWFIRERNDWGTVKNLKRQDSSVQKDWCILKSNQLPKELCFAVVGHKGWETDLSKKIPFSISVSIEAIENSIAIYEAIRVENEVEVQVEV</sequence>
<protein>
    <submittedName>
        <fullName evidence="9">S8 family peptidase</fullName>
    </submittedName>
</protein>
<comment type="similarity">
    <text evidence="1 5">Belongs to the peptidase S8 family.</text>
</comment>
<proteinExistence type="inferred from homology"/>
<feature type="active site" description="Charge relay system" evidence="5">
    <location>
        <position position="352"/>
    </location>
</feature>
<dbReference type="InterPro" id="IPR050131">
    <property type="entry name" value="Peptidase_S8_subtilisin-like"/>
</dbReference>
<evidence type="ECO:0000256" key="7">
    <source>
        <dbReference type="SAM" id="MobiDB-lite"/>
    </source>
</evidence>
<dbReference type="Proteomes" id="UP001236569">
    <property type="component" value="Unassembled WGS sequence"/>
</dbReference>
<dbReference type="EMBL" id="JASHID010000016">
    <property type="protein sequence ID" value="MDI9866322.1"/>
    <property type="molecule type" value="Genomic_DNA"/>
</dbReference>
<dbReference type="InterPro" id="IPR036852">
    <property type="entry name" value="Peptidase_S8/S53_dom_sf"/>
</dbReference>
<evidence type="ECO:0000256" key="6">
    <source>
        <dbReference type="SAM" id="Coils"/>
    </source>
</evidence>
<keyword evidence="10" id="KW-1185">Reference proteome</keyword>
<evidence type="ECO:0000313" key="10">
    <source>
        <dbReference type="Proteomes" id="UP001236569"/>
    </source>
</evidence>
<evidence type="ECO:0000256" key="4">
    <source>
        <dbReference type="ARBA" id="ARBA00022825"/>
    </source>
</evidence>
<keyword evidence="6" id="KW-0175">Coiled coil</keyword>
<reference evidence="9 10" key="1">
    <citation type="submission" date="2023-05" db="EMBL/GenBank/DDBJ databases">
        <title>Novel species of genus Flectobacillus isolated from stream in China.</title>
        <authorList>
            <person name="Lu H."/>
        </authorList>
    </citation>
    <scope>NUCLEOTIDE SEQUENCE [LARGE SCALE GENOMIC DNA]</scope>
    <source>
        <strain evidence="9 10">DC10W</strain>
    </source>
</reference>
<evidence type="ECO:0000256" key="3">
    <source>
        <dbReference type="ARBA" id="ARBA00022801"/>
    </source>
</evidence>
<organism evidence="9 10">
    <name type="scientific">Flectobacillus longus</name>
    <dbReference type="NCBI Taxonomy" id="2984207"/>
    <lineage>
        <taxon>Bacteria</taxon>
        <taxon>Pseudomonadati</taxon>
        <taxon>Bacteroidota</taxon>
        <taxon>Cytophagia</taxon>
        <taxon>Cytophagales</taxon>
        <taxon>Flectobacillaceae</taxon>
        <taxon>Flectobacillus</taxon>
    </lineage>
</organism>
<feature type="active site" description="Charge relay system" evidence="5">
    <location>
        <position position="575"/>
    </location>
</feature>
<evidence type="ECO:0000256" key="5">
    <source>
        <dbReference type="PROSITE-ProRule" id="PRU01240"/>
    </source>
</evidence>
<name>A0ABT6YSA5_9BACT</name>
<dbReference type="InterPro" id="IPR000209">
    <property type="entry name" value="Peptidase_S8/S53_dom"/>
</dbReference>
<feature type="domain" description="Peptidase S8/S53" evidence="8">
    <location>
        <begin position="307"/>
        <end position="617"/>
    </location>
</feature>
<accession>A0ABT6YSA5</accession>
<evidence type="ECO:0000256" key="1">
    <source>
        <dbReference type="ARBA" id="ARBA00011073"/>
    </source>
</evidence>
<dbReference type="InterPro" id="IPR015500">
    <property type="entry name" value="Peptidase_S8_subtilisin-rel"/>
</dbReference>
<dbReference type="PANTHER" id="PTHR43806">
    <property type="entry name" value="PEPTIDASE S8"/>
    <property type="match status" value="1"/>
</dbReference>
<gene>
    <name evidence="9" type="ORF">QM480_18425</name>
</gene>
<dbReference type="CDD" id="cd04847">
    <property type="entry name" value="Peptidases_S8_Subtilisin_like_2"/>
    <property type="match status" value="1"/>
</dbReference>
<feature type="coiled-coil region" evidence="6">
    <location>
        <begin position="189"/>
        <end position="216"/>
    </location>
</feature>
<dbReference type="PRINTS" id="PR00723">
    <property type="entry name" value="SUBTILISIN"/>
</dbReference>
<dbReference type="Gene3D" id="3.40.50.200">
    <property type="entry name" value="Peptidase S8/S53 domain"/>
    <property type="match status" value="1"/>
</dbReference>
<dbReference type="SUPFAM" id="SSF52743">
    <property type="entry name" value="Subtilisin-like"/>
    <property type="match status" value="1"/>
</dbReference>
<feature type="region of interest" description="Disordered" evidence="7">
    <location>
        <begin position="19"/>
        <end position="39"/>
    </location>
</feature>
<dbReference type="PROSITE" id="PS00136">
    <property type="entry name" value="SUBTILASE_ASP"/>
    <property type="match status" value="1"/>
</dbReference>
<keyword evidence="3 5" id="KW-0378">Hydrolase</keyword>
<comment type="caution">
    <text evidence="9">The sequence shown here is derived from an EMBL/GenBank/DDBJ whole genome shotgun (WGS) entry which is preliminary data.</text>
</comment>
<evidence type="ECO:0000256" key="2">
    <source>
        <dbReference type="ARBA" id="ARBA00022670"/>
    </source>
</evidence>
<dbReference type="PANTHER" id="PTHR43806:SF11">
    <property type="entry name" value="CEREVISIN-RELATED"/>
    <property type="match status" value="1"/>
</dbReference>
<feature type="active site" description="Charge relay system" evidence="5">
    <location>
        <position position="314"/>
    </location>
</feature>
<evidence type="ECO:0000313" key="9">
    <source>
        <dbReference type="EMBL" id="MDI9866322.1"/>
    </source>
</evidence>
<dbReference type="InterPro" id="IPR034074">
    <property type="entry name" value="Y4bN_pept_dom"/>
</dbReference>
<dbReference type="PROSITE" id="PS51892">
    <property type="entry name" value="SUBTILASE"/>
    <property type="match status" value="1"/>
</dbReference>
<dbReference type="InterPro" id="IPR023827">
    <property type="entry name" value="Peptidase_S8_Asp-AS"/>
</dbReference>
<keyword evidence="4 5" id="KW-0720">Serine protease</keyword>
<dbReference type="Pfam" id="PF00082">
    <property type="entry name" value="Peptidase_S8"/>
    <property type="match status" value="1"/>
</dbReference>
<keyword evidence="2 5" id="KW-0645">Protease</keyword>
<evidence type="ECO:0000259" key="8">
    <source>
        <dbReference type="Pfam" id="PF00082"/>
    </source>
</evidence>
<dbReference type="RefSeq" id="WP_283371155.1">
    <property type="nucleotide sequence ID" value="NZ_JASHID010000016.1"/>
</dbReference>